<keyword evidence="17 23" id="KW-0472">Membrane</keyword>
<keyword evidence="11 24" id="KW-0732">Signal</keyword>
<evidence type="ECO:0000256" key="17">
    <source>
        <dbReference type="ARBA" id="ARBA00023136"/>
    </source>
</evidence>
<evidence type="ECO:0000256" key="22">
    <source>
        <dbReference type="PROSITE-ProRule" id="PRU10141"/>
    </source>
</evidence>
<dbReference type="FunFam" id="3.80.10.10:FF:000129">
    <property type="entry name" value="Leucine-rich repeat receptor-like kinase"/>
    <property type="match status" value="1"/>
</dbReference>
<dbReference type="FunFam" id="3.30.200.20:FF:000432">
    <property type="entry name" value="LRR receptor-like serine/threonine-protein kinase EFR"/>
    <property type="match status" value="1"/>
</dbReference>
<dbReference type="PROSITE" id="PS00108">
    <property type="entry name" value="PROTEIN_KINASE_ST"/>
    <property type="match status" value="1"/>
</dbReference>
<evidence type="ECO:0000256" key="7">
    <source>
        <dbReference type="ARBA" id="ARBA00022553"/>
    </source>
</evidence>
<proteinExistence type="inferred from homology"/>
<evidence type="ECO:0000256" key="19">
    <source>
        <dbReference type="ARBA" id="ARBA00023180"/>
    </source>
</evidence>
<evidence type="ECO:0000256" key="18">
    <source>
        <dbReference type="ARBA" id="ARBA00023170"/>
    </source>
</evidence>
<protein>
    <recommendedName>
        <fullName evidence="4">non-specific serine/threonine protein kinase</fullName>
        <ecNumber evidence="4">2.7.11.1</ecNumber>
    </recommendedName>
</protein>
<feature type="signal peptide" evidence="24">
    <location>
        <begin position="1"/>
        <end position="22"/>
    </location>
</feature>
<dbReference type="SUPFAM" id="SSF56112">
    <property type="entry name" value="Protein kinase-like (PK-like)"/>
    <property type="match status" value="1"/>
</dbReference>
<evidence type="ECO:0000256" key="23">
    <source>
        <dbReference type="SAM" id="Phobius"/>
    </source>
</evidence>
<keyword evidence="7" id="KW-0597">Phosphoprotein</keyword>
<dbReference type="GO" id="GO:0051707">
    <property type="term" value="P:response to other organism"/>
    <property type="evidence" value="ECO:0007669"/>
    <property type="project" value="UniProtKB-ARBA"/>
</dbReference>
<dbReference type="GO" id="GO:0006952">
    <property type="term" value="P:defense response"/>
    <property type="evidence" value="ECO:0007669"/>
    <property type="project" value="UniProtKB-ARBA"/>
</dbReference>
<evidence type="ECO:0000256" key="9">
    <source>
        <dbReference type="ARBA" id="ARBA00022679"/>
    </source>
</evidence>
<evidence type="ECO:0000259" key="25">
    <source>
        <dbReference type="PROSITE" id="PS50011"/>
    </source>
</evidence>
<comment type="subcellular location">
    <subcellularLocation>
        <location evidence="1">Cell membrane</location>
        <topology evidence="1">Single-pass membrane protein</topology>
    </subcellularLocation>
    <subcellularLocation>
        <location evidence="2">Membrane</location>
        <topology evidence="2">Single-pass type I membrane protein</topology>
    </subcellularLocation>
</comment>
<feature type="transmembrane region" description="Helical" evidence="23">
    <location>
        <begin position="643"/>
        <end position="666"/>
    </location>
</feature>
<dbReference type="GO" id="GO:0005886">
    <property type="term" value="C:plasma membrane"/>
    <property type="evidence" value="ECO:0007669"/>
    <property type="project" value="UniProtKB-SubCell"/>
</dbReference>
<evidence type="ECO:0000256" key="10">
    <source>
        <dbReference type="ARBA" id="ARBA00022692"/>
    </source>
</evidence>
<feature type="domain" description="Protein kinase" evidence="25">
    <location>
        <begin position="697"/>
        <end position="1003"/>
    </location>
</feature>
<dbReference type="PANTHER" id="PTHR45974">
    <property type="entry name" value="RECEPTOR-LIKE PROTEIN 55"/>
    <property type="match status" value="1"/>
</dbReference>
<accession>A0AAD4NYZ7</accession>
<dbReference type="Pfam" id="PF23598">
    <property type="entry name" value="LRR_14"/>
    <property type="match status" value="1"/>
</dbReference>
<keyword evidence="27" id="KW-1185">Reference proteome</keyword>
<dbReference type="AlphaFoldDB" id="A0AAD4NYZ7"/>
<keyword evidence="10 23" id="KW-0812">Transmembrane</keyword>
<comment type="catalytic activity">
    <reaction evidence="21">
        <text>L-seryl-[protein] + ATP = O-phospho-L-seryl-[protein] + ADP + H(+)</text>
        <dbReference type="Rhea" id="RHEA:17989"/>
        <dbReference type="Rhea" id="RHEA-COMP:9863"/>
        <dbReference type="Rhea" id="RHEA-COMP:11604"/>
        <dbReference type="ChEBI" id="CHEBI:15378"/>
        <dbReference type="ChEBI" id="CHEBI:29999"/>
        <dbReference type="ChEBI" id="CHEBI:30616"/>
        <dbReference type="ChEBI" id="CHEBI:83421"/>
        <dbReference type="ChEBI" id="CHEBI:456216"/>
        <dbReference type="EC" id="2.7.11.1"/>
    </reaction>
</comment>
<name>A0AAD4NYZ7_PERFH</name>
<evidence type="ECO:0000256" key="16">
    <source>
        <dbReference type="ARBA" id="ARBA00022989"/>
    </source>
</evidence>
<dbReference type="InterPro" id="IPR032675">
    <property type="entry name" value="LRR_dom_sf"/>
</dbReference>
<reference evidence="26 27" key="1">
    <citation type="journal article" date="2021" name="Nat. Commun.">
        <title>Incipient diploidization of the medicinal plant Perilla within 10,000 years.</title>
        <authorList>
            <person name="Zhang Y."/>
            <person name="Shen Q."/>
            <person name="Leng L."/>
            <person name="Zhang D."/>
            <person name="Chen S."/>
            <person name="Shi Y."/>
            <person name="Ning Z."/>
            <person name="Chen S."/>
        </authorList>
    </citation>
    <scope>NUCLEOTIDE SEQUENCE [LARGE SCALE GENOMIC DNA]</scope>
    <source>
        <strain evidence="27">cv. PC099</strain>
    </source>
</reference>
<keyword evidence="16 23" id="KW-1133">Transmembrane helix</keyword>
<dbReference type="FunFam" id="3.80.10.10:FF:000041">
    <property type="entry name" value="LRR receptor-like serine/threonine-protein kinase ERECTA"/>
    <property type="match status" value="1"/>
</dbReference>
<comment type="similarity">
    <text evidence="3">Belongs to the protein kinase superfamily. Ser/Thr protein kinase family.</text>
</comment>
<keyword evidence="19" id="KW-0325">Glycoprotein</keyword>
<dbReference type="SUPFAM" id="SSF52058">
    <property type="entry name" value="L domain-like"/>
    <property type="match status" value="2"/>
</dbReference>
<dbReference type="InterPro" id="IPR011009">
    <property type="entry name" value="Kinase-like_dom_sf"/>
</dbReference>
<evidence type="ECO:0000256" key="12">
    <source>
        <dbReference type="ARBA" id="ARBA00022737"/>
    </source>
</evidence>
<organism evidence="26 27">
    <name type="scientific">Perilla frutescens var. hirtella</name>
    <name type="common">Perilla citriodora</name>
    <name type="synonym">Perilla setoyensis</name>
    <dbReference type="NCBI Taxonomy" id="608512"/>
    <lineage>
        <taxon>Eukaryota</taxon>
        <taxon>Viridiplantae</taxon>
        <taxon>Streptophyta</taxon>
        <taxon>Embryophyta</taxon>
        <taxon>Tracheophyta</taxon>
        <taxon>Spermatophyta</taxon>
        <taxon>Magnoliopsida</taxon>
        <taxon>eudicotyledons</taxon>
        <taxon>Gunneridae</taxon>
        <taxon>Pentapetalae</taxon>
        <taxon>asterids</taxon>
        <taxon>lamiids</taxon>
        <taxon>Lamiales</taxon>
        <taxon>Lamiaceae</taxon>
        <taxon>Nepetoideae</taxon>
        <taxon>Elsholtzieae</taxon>
        <taxon>Perilla</taxon>
    </lineage>
</organism>
<dbReference type="Gene3D" id="1.10.510.10">
    <property type="entry name" value="Transferase(Phosphotransferase) domain 1"/>
    <property type="match status" value="1"/>
</dbReference>
<dbReference type="PROSITE" id="PS00107">
    <property type="entry name" value="PROTEIN_KINASE_ATP"/>
    <property type="match status" value="1"/>
</dbReference>
<dbReference type="InterPro" id="IPR013210">
    <property type="entry name" value="LRR_N_plant-typ"/>
</dbReference>
<dbReference type="FunFam" id="1.10.510.10:FF:000358">
    <property type="entry name" value="Putative leucine-rich repeat receptor-like serine/threonine-protein kinase"/>
    <property type="match status" value="1"/>
</dbReference>
<dbReference type="SMART" id="SM00220">
    <property type="entry name" value="S_TKc"/>
    <property type="match status" value="1"/>
</dbReference>
<dbReference type="GO" id="GO:0005524">
    <property type="term" value="F:ATP binding"/>
    <property type="evidence" value="ECO:0007669"/>
    <property type="project" value="UniProtKB-UniRule"/>
</dbReference>
<dbReference type="InterPro" id="IPR055414">
    <property type="entry name" value="LRR_R13L4/SHOC2-like"/>
</dbReference>
<evidence type="ECO:0000256" key="4">
    <source>
        <dbReference type="ARBA" id="ARBA00012513"/>
    </source>
</evidence>
<evidence type="ECO:0000256" key="14">
    <source>
        <dbReference type="ARBA" id="ARBA00022777"/>
    </source>
</evidence>
<keyword evidence="13 22" id="KW-0547">Nucleotide-binding</keyword>
<evidence type="ECO:0000313" key="27">
    <source>
        <dbReference type="Proteomes" id="UP001190926"/>
    </source>
</evidence>
<comment type="caution">
    <text evidence="26">The sequence shown here is derived from an EMBL/GenBank/DDBJ whole genome shotgun (WGS) entry which is preliminary data.</text>
</comment>
<feature type="binding site" evidence="22">
    <location>
        <position position="726"/>
    </location>
    <ligand>
        <name>ATP</name>
        <dbReference type="ChEBI" id="CHEBI:30616"/>
    </ligand>
</feature>
<evidence type="ECO:0000313" key="26">
    <source>
        <dbReference type="EMBL" id="KAH6820196.1"/>
    </source>
</evidence>
<comment type="catalytic activity">
    <reaction evidence="20">
        <text>L-threonyl-[protein] + ATP = O-phospho-L-threonyl-[protein] + ADP + H(+)</text>
        <dbReference type="Rhea" id="RHEA:46608"/>
        <dbReference type="Rhea" id="RHEA-COMP:11060"/>
        <dbReference type="Rhea" id="RHEA-COMP:11605"/>
        <dbReference type="ChEBI" id="CHEBI:15378"/>
        <dbReference type="ChEBI" id="CHEBI:30013"/>
        <dbReference type="ChEBI" id="CHEBI:30616"/>
        <dbReference type="ChEBI" id="CHEBI:61977"/>
        <dbReference type="ChEBI" id="CHEBI:456216"/>
        <dbReference type="EC" id="2.7.11.1"/>
    </reaction>
</comment>
<dbReference type="InterPro" id="IPR008271">
    <property type="entry name" value="Ser/Thr_kinase_AS"/>
</dbReference>
<dbReference type="PROSITE" id="PS50011">
    <property type="entry name" value="PROTEIN_KINASE_DOM"/>
    <property type="match status" value="1"/>
</dbReference>
<dbReference type="SMART" id="SM00369">
    <property type="entry name" value="LRR_TYP"/>
    <property type="match status" value="5"/>
</dbReference>
<evidence type="ECO:0000256" key="21">
    <source>
        <dbReference type="ARBA" id="ARBA00048679"/>
    </source>
</evidence>
<dbReference type="Gene3D" id="3.80.10.10">
    <property type="entry name" value="Ribonuclease Inhibitor"/>
    <property type="match status" value="3"/>
</dbReference>
<evidence type="ECO:0000256" key="1">
    <source>
        <dbReference type="ARBA" id="ARBA00004162"/>
    </source>
</evidence>
<keyword evidence="18" id="KW-0675">Receptor</keyword>
<dbReference type="InterPro" id="IPR000719">
    <property type="entry name" value="Prot_kinase_dom"/>
</dbReference>
<evidence type="ECO:0000256" key="15">
    <source>
        <dbReference type="ARBA" id="ARBA00022840"/>
    </source>
</evidence>
<dbReference type="EMBL" id="SDAM02004199">
    <property type="protein sequence ID" value="KAH6820196.1"/>
    <property type="molecule type" value="Genomic_DNA"/>
</dbReference>
<dbReference type="InterPro" id="IPR017441">
    <property type="entry name" value="Protein_kinase_ATP_BS"/>
</dbReference>
<evidence type="ECO:0000256" key="5">
    <source>
        <dbReference type="ARBA" id="ARBA00022475"/>
    </source>
</evidence>
<keyword evidence="9" id="KW-0808">Transferase</keyword>
<evidence type="ECO:0000256" key="2">
    <source>
        <dbReference type="ARBA" id="ARBA00004479"/>
    </source>
</evidence>
<evidence type="ECO:0000256" key="20">
    <source>
        <dbReference type="ARBA" id="ARBA00047899"/>
    </source>
</evidence>
<evidence type="ECO:0000256" key="13">
    <source>
        <dbReference type="ARBA" id="ARBA00022741"/>
    </source>
</evidence>
<keyword evidence="12" id="KW-0677">Repeat</keyword>
<dbReference type="InterPro" id="IPR001245">
    <property type="entry name" value="Ser-Thr/Tyr_kinase_cat_dom"/>
</dbReference>
<keyword evidence="5" id="KW-1003">Cell membrane</keyword>
<evidence type="ECO:0000256" key="24">
    <source>
        <dbReference type="SAM" id="SignalP"/>
    </source>
</evidence>
<feature type="chain" id="PRO_5042220970" description="non-specific serine/threonine protein kinase" evidence="24">
    <location>
        <begin position="23"/>
        <end position="1013"/>
    </location>
</feature>
<dbReference type="PANTHER" id="PTHR45974:SF283">
    <property type="entry name" value="LEUCINE-RICH REPEAT PROTEIN KINASE FAMILY PROTEIN"/>
    <property type="match status" value="1"/>
</dbReference>
<sequence length="1013" mass="109642">MMLNHILVLLFFSLSPLPLALSFSSNATDHEALLAFLAATNDPLNSLSSWNLSINFCKWDGITCSSRRQRIIGLNLVNRNLSGSISPHVGNLSFLRFLYLDNNTYAGNLPSQLGNLRRLQHISISNNLIEGEIPSTLSNCTNLLSIVISYNRLGGMLPLELGSLSKLELLAISRNSFNGEIPSTFGNLTSLTRLYCGSNDLVGEIPDSLGRLKKLELLAFGENSLTGFVPTSVFNLSKVSVFDIAANQILGSLPSSLGNVFPKLEFFSVGINMLTGLIPASLSNATSLRYLHIGYNQFSGEVPNFIKLNKLSVLGISGNLLGKGGANDLSFVASLTNATSLASLGLDGNSFGGELPVAFWNLSTTISRLFLSQNQISGTVSSDVGKFVQLQDLRINDNNFTGMIPSTIGELQNLQFLDLSRNSFSSRIPSTIGNLSVLLYMYLSQNNFSSVIPSSLGNCQNLLGLNLSRNGLTGSLAREVLTIPSLRSADLSQNQLNSTLPMEIGNLKNLEYFNVSRNEFAGNIPSSIGGCVRLESLDLQGNSFNGNIPSSLSSLRGLQILDLSRNKFDGPIPVYLAEISLLALNLSFNAFEGALPEDGVFKNASSVSVTGNPRLCGGIPELRLPKCNLKQQKKSSFSSALKIVISIAVVLLGLTAIAVVLIFCCLKRKKALPPSNSFGNSLLQVSYQTLFQATGGFSEDRLLGVGSYGSVYKGTLGEDRNLVAVKVLNLSQHGALKSFLAECEALRNIRHRNLVKVLTACSGVDLQGNDFKALVYDFMPNGSLDDWLHQNSNQDHTQGRTGKLSLVQRLNIAIDIACAVDYLHQHCGTPIIHCDIKPSNILLDEELVGHVGDFGLARFLSKATNSSSTHQSSSSLIRGTIGYTAPEYGIGGEPSMYGDIYSFGILVLELFTGKRPTDEMFRDGFGIHSFVQNCLPDRVTETVDSSLLPDMEITNGHQNSSSIENHKLKQYLFELLNVGVACSVNSAKERISISDAVSKLQSIRDNLRRENAN</sequence>
<keyword evidence="14" id="KW-0418">Kinase</keyword>
<dbReference type="EC" id="2.7.11.1" evidence="4"/>
<dbReference type="Pfam" id="PF08263">
    <property type="entry name" value="LRRNT_2"/>
    <property type="match status" value="1"/>
</dbReference>
<dbReference type="Proteomes" id="UP001190926">
    <property type="component" value="Unassembled WGS sequence"/>
</dbReference>
<dbReference type="Pfam" id="PF07714">
    <property type="entry name" value="PK_Tyr_Ser-Thr"/>
    <property type="match status" value="1"/>
</dbReference>
<dbReference type="Gene3D" id="3.30.200.20">
    <property type="entry name" value="Phosphorylase Kinase, domain 1"/>
    <property type="match status" value="1"/>
</dbReference>
<evidence type="ECO:0000256" key="6">
    <source>
        <dbReference type="ARBA" id="ARBA00022527"/>
    </source>
</evidence>
<dbReference type="GO" id="GO:0004674">
    <property type="term" value="F:protein serine/threonine kinase activity"/>
    <property type="evidence" value="ECO:0007669"/>
    <property type="project" value="UniProtKB-KW"/>
</dbReference>
<dbReference type="FunFam" id="3.80.10.10:FF:000288">
    <property type="entry name" value="LRR receptor-like serine/threonine-protein kinase EFR"/>
    <property type="match status" value="1"/>
</dbReference>
<keyword evidence="8" id="KW-0433">Leucine-rich repeat</keyword>
<evidence type="ECO:0000256" key="8">
    <source>
        <dbReference type="ARBA" id="ARBA00022614"/>
    </source>
</evidence>
<keyword evidence="15 22" id="KW-0067">ATP-binding</keyword>
<dbReference type="InterPro" id="IPR003591">
    <property type="entry name" value="Leu-rich_rpt_typical-subtyp"/>
</dbReference>
<dbReference type="Pfam" id="PF00560">
    <property type="entry name" value="LRR_1"/>
    <property type="match status" value="6"/>
</dbReference>
<dbReference type="InterPro" id="IPR001611">
    <property type="entry name" value="Leu-rich_rpt"/>
</dbReference>
<gene>
    <name evidence="26" type="ORF">C2S53_003432</name>
</gene>
<keyword evidence="6" id="KW-0723">Serine/threonine-protein kinase</keyword>
<evidence type="ECO:0000256" key="3">
    <source>
        <dbReference type="ARBA" id="ARBA00008684"/>
    </source>
</evidence>
<evidence type="ECO:0000256" key="11">
    <source>
        <dbReference type="ARBA" id="ARBA00022729"/>
    </source>
</evidence>